<keyword evidence="2" id="KW-1185">Reference proteome</keyword>
<reference evidence="1 2" key="1">
    <citation type="journal article" date="2013" name="Nat. Genet.">
        <title>The genome of the hydatid tapeworm Echinococcus granulosus.</title>
        <authorList>
            <person name="Zheng H."/>
            <person name="Zhang W."/>
            <person name="Zhang L."/>
            <person name="Zhang Z."/>
            <person name="Li J."/>
            <person name="Lu G."/>
            <person name="Zhu Y."/>
            <person name="Wang Y."/>
            <person name="Huang Y."/>
            <person name="Liu J."/>
            <person name="Kang H."/>
            <person name="Chen J."/>
            <person name="Wang L."/>
            <person name="Chen A."/>
            <person name="Yu S."/>
            <person name="Gao Z."/>
            <person name="Jin L."/>
            <person name="Gu W."/>
            <person name="Wang Z."/>
            <person name="Zhao L."/>
            <person name="Shi B."/>
            <person name="Wen H."/>
            <person name="Lin R."/>
            <person name="Jones M.K."/>
            <person name="Brejova B."/>
            <person name="Vinar T."/>
            <person name="Zhao G."/>
            <person name="McManus D.P."/>
            <person name="Chen Z."/>
            <person name="Zhou Y."/>
            <person name="Wang S."/>
        </authorList>
    </citation>
    <scope>NUCLEOTIDE SEQUENCE [LARGE SCALE GENOMIC DNA]</scope>
</reference>
<proteinExistence type="predicted"/>
<evidence type="ECO:0000313" key="2">
    <source>
        <dbReference type="Proteomes" id="UP000019149"/>
    </source>
</evidence>
<comment type="caution">
    <text evidence="1">The sequence shown here is derived from an EMBL/GenBank/DDBJ whole genome shotgun (WGS) entry which is preliminary data.</text>
</comment>
<dbReference type="KEGG" id="egl:EGR_05418"/>
<sequence>MENKPCFSAFIPLWYALNLENDFMATNYIGSAAIFFLECSPTLQGLYCHPSKGVTLIDGRGNDSCRLFHAAFFPKTAITLEMMLLPCCYAAKFAKPFLKEEAQAVYSFIIFPLLINYSAYFNDSEAVSNFQLGKAKTHSTSKNDPKWLGAYILWIIPLSRNCHLPC</sequence>
<gene>
    <name evidence="1" type="ORF">EGR_05418</name>
</gene>
<dbReference type="Proteomes" id="UP000019149">
    <property type="component" value="Unassembled WGS sequence"/>
</dbReference>
<organism evidence="1 2">
    <name type="scientific">Echinococcus granulosus</name>
    <name type="common">Hydatid tapeworm</name>
    <dbReference type="NCBI Taxonomy" id="6210"/>
    <lineage>
        <taxon>Eukaryota</taxon>
        <taxon>Metazoa</taxon>
        <taxon>Spiralia</taxon>
        <taxon>Lophotrochozoa</taxon>
        <taxon>Platyhelminthes</taxon>
        <taxon>Cestoda</taxon>
        <taxon>Eucestoda</taxon>
        <taxon>Cyclophyllidea</taxon>
        <taxon>Taeniidae</taxon>
        <taxon>Echinococcus</taxon>
        <taxon>Echinococcus granulosus group</taxon>
    </lineage>
</organism>
<dbReference type="CTD" id="36341133"/>
<evidence type="ECO:0000313" key="1">
    <source>
        <dbReference type="EMBL" id="EUB59656.1"/>
    </source>
</evidence>
<name>W6UFJ6_ECHGR</name>
<dbReference type="AlphaFoldDB" id="W6UFJ6"/>
<protein>
    <submittedName>
        <fullName evidence="1">Uncharacterized protein</fullName>
    </submittedName>
</protein>
<dbReference type="EMBL" id="APAU02000040">
    <property type="protein sequence ID" value="EUB59656.1"/>
    <property type="molecule type" value="Genomic_DNA"/>
</dbReference>
<dbReference type="RefSeq" id="XP_024350852.1">
    <property type="nucleotide sequence ID" value="XM_024494667.1"/>
</dbReference>
<dbReference type="GeneID" id="36341133"/>
<accession>W6UFJ6</accession>